<organism evidence="1 2">
    <name type="scientific">Chaetomium tenue</name>
    <dbReference type="NCBI Taxonomy" id="1854479"/>
    <lineage>
        <taxon>Eukaryota</taxon>
        <taxon>Fungi</taxon>
        <taxon>Dikarya</taxon>
        <taxon>Ascomycota</taxon>
        <taxon>Pezizomycotina</taxon>
        <taxon>Sordariomycetes</taxon>
        <taxon>Sordariomycetidae</taxon>
        <taxon>Sordariales</taxon>
        <taxon>Chaetomiaceae</taxon>
        <taxon>Chaetomium</taxon>
    </lineage>
</organism>
<dbReference type="EMBL" id="JAGIZQ010000003">
    <property type="protein sequence ID" value="KAH6637173.1"/>
    <property type="molecule type" value="Genomic_DNA"/>
</dbReference>
<dbReference type="Proteomes" id="UP000724584">
    <property type="component" value="Unassembled WGS sequence"/>
</dbReference>
<keyword evidence="2" id="KW-1185">Reference proteome</keyword>
<reference evidence="1 2" key="1">
    <citation type="journal article" date="2021" name="Nat. Commun.">
        <title>Genetic determinants of endophytism in the Arabidopsis root mycobiome.</title>
        <authorList>
            <person name="Mesny F."/>
            <person name="Miyauchi S."/>
            <person name="Thiergart T."/>
            <person name="Pickel B."/>
            <person name="Atanasova L."/>
            <person name="Karlsson M."/>
            <person name="Huettel B."/>
            <person name="Barry K.W."/>
            <person name="Haridas S."/>
            <person name="Chen C."/>
            <person name="Bauer D."/>
            <person name="Andreopoulos W."/>
            <person name="Pangilinan J."/>
            <person name="LaButti K."/>
            <person name="Riley R."/>
            <person name="Lipzen A."/>
            <person name="Clum A."/>
            <person name="Drula E."/>
            <person name="Henrissat B."/>
            <person name="Kohler A."/>
            <person name="Grigoriev I.V."/>
            <person name="Martin F.M."/>
            <person name="Hacquard S."/>
        </authorList>
    </citation>
    <scope>NUCLEOTIDE SEQUENCE [LARGE SCALE GENOMIC DNA]</scope>
    <source>
        <strain evidence="1 2">MPI-SDFR-AT-0079</strain>
    </source>
</reference>
<comment type="caution">
    <text evidence="1">The sequence shown here is derived from an EMBL/GenBank/DDBJ whole genome shotgun (WGS) entry which is preliminary data.</text>
</comment>
<sequence>MSLSQSITTATARHLSCRALALLFELAVQIILFYIHATEGGINDIKFLGLWFGLMLNGNQVLTLVDLRHRLRRLPPLFIIFSDLVISILMGASLLHDYLNCWSHFEAGRPFRYTKLFTAQFYLVYTVLAMHAILIFFSAYDFFLSERLEQRPRHGEQVTGDYLA</sequence>
<proteinExistence type="predicted"/>
<evidence type="ECO:0000313" key="2">
    <source>
        <dbReference type="Proteomes" id="UP000724584"/>
    </source>
</evidence>
<name>A0ACB7PDL9_9PEZI</name>
<gene>
    <name evidence="1" type="ORF">F5144DRAFT_629106</name>
</gene>
<protein>
    <submittedName>
        <fullName evidence="1">Uncharacterized protein</fullName>
    </submittedName>
</protein>
<accession>A0ACB7PDL9</accession>
<evidence type="ECO:0000313" key="1">
    <source>
        <dbReference type="EMBL" id="KAH6637173.1"/>
    </source>
</evidence>